<feature type="coiled-coil region" evidence="1">
    <location>
        <begin position="94"/>
        <end position="121"/>
    </location>
</feature>
<accession>A0A1I6GS58</accession>
<dbReference type="Proteomes" id="UP000199478">
    <property type="component" value="Unassembled WGS sequence"/>
</dbReference>
<evidence type="ECO:0000313" key="2">
    <source>
        <dbReference type="EMBL" id="SFR44949.1"/>
    </source>
</evidence>
<evidence type="ECO:0000256" key="1">
    <source>
        <dbReference type="SAM" id="Coils"/>
    </source>
</evidence>
<dbReference type="EMBL" id="FOYP01000001">
    <property type="protein sequence ID" value="SFR44949.1"/>
    <property type="molecule type" value="Genomic_DNA"/>
</dbReference>
<protein>
    <submittedName>
        <fullName evidence="2">Uncharacterized protein</fullName>
    </submittedName>
</protein>
<keyword evidence="3" id="KW-1185">Reference proteome</keyword>
<reference evidence="3" key="1">
    <citation type="submission" date="2016-10" db="EMBL/GenBank/DDBJ databases">
        <authorList>
            <person name="Varghese N."/>
            <person name="Submissions S."/>
        </authorList>
    </citation>
    <scope>NUCLEOTIDE SEQUENCE [LARGE SCALE GENOMIC DNA]</scope>
    <source>
        <strain evidence="3">DSM 26879</strain>
    </source>
</reference>
<dbReference type="RefSeq" id="WP_090199650.1">
    <property type="nucleotide sequence ID" value="NZ_FOYP01000001.1"/>
</dbReference>
<dbReference type="OrthoDB" id="7875456at2"/>
<keyword evidence="1" id="KW-0175">Coiled coil</keyword>
<dbReference type="STRING" id="390270.SAMN04488005_2089"/>
<dbReference type="AlphaFoldDB" id="A0A1I6GS58"/>
<proteinExistence type="predicted"/>
<dbReference type="PROSITE" id="PS51257">
    <property type="entry name" value="PROKAR_LIPOPROTEIN"/>
    <property type="match status" value="1"/>
</dbReference>
<gene>
    <name evidence="2" type="ORF">SAMN04488005_2089</name>
</gene>
<name>A0A1I6GS58_9RHOB</name>
<evidence type="ECO:0000313" key="3">
    <source>
        <dbReference type="Proteomes" id="UP000199478"/>
    </source>
</evidence>
<organism evidence="2 3">
    <name type="scientific">Yoonia tamlensis</name>
    <dbReference type="NCBI Taxonomy" id="390270"/>
    <lineage>
        <taxon>Bacteria</taxon>
        <taxon>Pseudomonadati</taxon>
        <taxon>Pseudomonadota</taxon>
        <taxon>Alphaproteobacteria</taxon>
        <taxon>Rhodobacterales</taxon>
        <taxon>Paracoccaceae</taxon>
        <taxon>Yoonia</taxon>
    </lineage>
</organism>
<sequence length="128" mass="14134">MHRALIILPLIALTACATPREQCIGDANRQVRVLSDLVTETRGNLSRGYALAETTDVRTLTRTCEATNAEEVVFTYPCNETETFTTTRPVAIDLDAEQVKLNQLERRLAQAQSNANAMIAQCIAMHAE</sequence>